<reference evidence="19" key="1">
    <citation type="submission" date="2023-12" db="EMBL/GenBank/DDBJ databases">
        <title>Novel isolates from deep terrestrial aquifers shed light on the physiology and ecology of the class Limnochordia.</title>
        <authorList>
            <person name="Karnachuk O.V."/>
            <person name="Lukina A.P."/>
            <person name="Avakyan M.R."/>
            <person name="Kadnikov V."/>
            <person name="Begmatov S."/>
            <person name="Beletsky A.V."/>
            <person name="Mardanov A.V."/>
            <person name="Ravin N.V."/>
        </authorList>
    </citation>
    <scope>NUCLEOTIDE SEQUENCE [LARGE SCALE GENOMIC DNA]</scope>
    <source>
        <strain evidence="19">LN</strain>
    </source>
</reference>
<evidence type="ECO:0000256" key="9">
    <source>
        <dbReference type="ARBA" id="ARBA00022960"/>
    </source>
</evidence>
<evidence type="ECO:0000256" key="4">
    <source>
        <dbReference type="ARBA" id="ARBA00022490"/>
    </source>
</evidence>
<comment type="similarity">
    <text evidence="14">Belongs to the MurCDEF family.</text>
</comment>
<evidence type="ECO:0000256" key="12">
    <source>
        <dbReference type="ARBA" id="ARBA00023316"/>
    </source>
</evidence>
<comment type="pathway">
    <text evidence="2 14">Cell wall biogenesis; peptidoglycan biosynthesis.</text>
</comment>
<dbReference type="SUPFAM" id="SSF53623">
    <property type="entry name" value="MurD-like peptide ligases, catalytic domain"/>
    <property type="match status" value="1"/>
</dbReference>
<dbReference type="EC" id="6.3.2.8" evidence="3 14"/>
<keyword evidence="4 14" id="KW-0963">Cytoplasm</keyword>
<name>A0ABZ1BUL2_9FIRM</name>
<dbReference type="Pfam" id="PF08245">
    <property type="entry name" value="Mur_ligase_M"/>
    <property type="match status" value="1"/>
</dbReference>
<sequence>MQRSTHYHLMGIGGTGMSALAELLHGAGARVSGCDLDVAGPAARHLASLGVEVHPGHDPAHLDDVDVLVVSSAIAADHPERQAAERRGIPVRHRARVLAETLAGRRLVAVAGAHGKTTTTGLIAHMLTQAGVDPVVAVGYALPGVPTGARWGRGEWAVAEVDESDGSFLCFWPDVAVITTVEPDHLENWGHSFERLVEGYVRFAGQTRPDGAWVLGVDSPVVRRLLDGEGGEPARLEAAGRRVERYAVEAEAARLGAARWTAADVRLEGRGSSWTALRDGRPVAPVRLSIPGLHNVANALAALAVAEAVGVDLQQAARSLAGFTGARRRFEVLADRLGVMVVDDYAHHPTEIAATIRAARQGYPDRRVVAVFQPHRYHRTAELMEPLAGAFDEADAVVLTEIYAPPPERPIPGVDGQALFHRMVERPAWQGRASRAAFCPTLEEAYARALEEATPGTLLLVMGAGSVTRLAHRLAQSLQARG</sequence>
<evidence type="ECO:0000256" key="2">
    <source>
        <dbReference type="ARBA" id="ARBA00004752"/>
    </source>
</evidence>
<dbReference type="Proteomes" id="UP001333102">
    <property type="component" value="Chromosome"/>
</dbReference>
<dbReference type="Gene3D" id="3.40.50.720">
    <property type="entry name" value="NAD(P)-binding Rossmann-like Domain"/>
    <property type="match status" value="1"/>
</dbReference>
<comment type="catalytic activity">
    <reaction evidence="13 14">
        <text>UDP-N-acetyl-alpha-D-muramate + L-alanine + ATP = UDP-N-acetyl-alpha-D-muramoyl-L-alanine + ADP + phosphate + H(+)</text>
        <dbReference type="Rhea" id="RHEA:23372"/>
        <dbReference type="ChEBI" id="CHEBI:15378"/>
        <dbReference type="ChEBI" id="CHEBI:30616"/>
        <dbReference type="ChEBI" id="CHEBI:43474"/>
        <dbReference type="ChEBI" id="CHEBI:57972"/>
        <dbReference type="ChEBI" id="CHEBI:70757"/>
        <dbReference type="ChEBI" id="CHEBI:83898"/>
        <dbReference type="ChEBI" id="CHEBI:456216"/>
        <dbReference type="EC" id="6.3.2.8"/>
    </reaction>
</comment>
<comment type="function">
    <text evidence="14">Cell wall formation.</text>
</comment>
<dbReference type="PANTHER" id="PTHR43445">
    <property type="entry name" value="UDP-N-ACETYLMURAMATE--L-ALANINE LIGASE-RELATED"/>
    <property type="match status" value="1"/>
</dbReference>
<keyword evidence="6 14" id="KW-0132">Cell division</keyword>
<dbReference type="EMBL" id="CP141614">
    <property type="protein sequence ID" value="WRP15853.1"/>
    <property type="molecule type" value="Genomic_DNA"/>
</dbReference>
<dbReference type="InterPro" id="IPR036565">
    <property type="entry name" value="Mur-like_cat_sf"/>
</dbReference>
<evidence type="ECO:0000313" key="18">
    <source>
        <dbReference type="EMBL" id="WRP15853.1"/>
    </source>
</evidence>
<evidence type="ECO:0000259" key="16">
    <source>
        <dbReference type="Pfam" id="PF02875"/>
    </source>
</evidence>
<dbReference type="InterPro" id="IPR000713">
    <property type="entry name" value="Mur_ligase_N"/>
</dbReference>
<dbReference type="HAMAP" id="MF_00046">
    <property type="entry name" value="MurC"/>
    <property type="match status" value="1"/>
</dbReference>
<feature type="domain" description="Mur ligase C-terminal" evidence="16">
    <location>
        <begin position="328"/>
        <end position="465"/>
    </location>
</feature>
<keyword evidence="7 14" id="KW-0547">Nucleotide-binding</keyword>
<evidence type="ECO:0000256" key="10">
    <source>
        <dbReference type="ARBA" id="ARBA00022984"/>
    </source>
</evidence>
<evidence type="ECO:0000256" key="6">
    <source>
        <dbReference type="ARBA" id="ARBA00022618"/>
    </source>
</evidence>
<protein>
    <recommendedName>
        <fullName evidence="3 14">UDP-N-acetylmuramate--L-alanine ligase</fullName>
        <ecNumber evidence="3 14">6.3.2.8</ecNumber>
    </recommendedName>
    <alternativeName>
        <fullName evidence="14">UDP-N-acetylmuramoyl-L-alanine synthetase</fullName>
    </alternativeName>
</protein>
<dbReference type="Pfam" id="PF02875">
    <property type="entry name" value="Mur_ligase_C"/>
    <property type="match status" value="1"/>
</dbReference>
<evidence type="ECO:0000256" key="14">
    <source>
        <dbReference type="HAMAP-Rule" id="MF_00046"/>
    </source>
</evidence>
<feature type="domain" description="Mur ligase central" evidence="17">
    <location>
        <begin position="110"/>
        <end position="306"/>
    </location>
</feature>
<keyword evidence="5 14" id="KW-0436">Ligase</keyword>
<evidence type="ECO:0000256" key="1">
    <source>
        <dbReference type="ARBA" id="ARBA00004496"/>
    </source>
</evidence>
<gene>
    <name evidence="14 18" type="primary">murC</name>
    <name evidence="18" type="ORF">VLY81_06790</name>
</gene>
<evidence type="ECO:0000256" key="5">
    <source>
        <dbReference type="ARBA" id="ARBA00022598"/>
    </source>
</evidence>
<dbReference type="Gene3D" id="3.40.1190.10">
    <property type="entry name" value="Mur-like, catalytic domain"/>
    <property type="match status" value="1"/>
</dbReference>
<dbReference type="InterPro" id="IPR004101">
    <property type="entry name" value="Mur_ligase_C"/>
</dbReference>
<proteinExistence type="inferred from homology"/>
<evidence type="ECO:0000256" key="7">
    <source>
        <dbReference type="ARBA" id="ARBA00022741"/>
    </source>
</evidence>
<dbReference type="SUPFAM" id="SSF53244">
    <property type="entry name" value="MurD-like peptide ligases, peptide-binding domain"/>
    <property type="match status" value="1"/>
</dbReference>
<dbReference type="Pfam" id="PF01225">
    <property type="entry name" value="Mur_ligase"/>
    <property type="match status" value="1"/>
</dbReference>
<feature type="domain" description="Mur ligase N-terminal catalytic" evidence="15">
    <location>
        <begin position="6"/>
        <end position="105"/>
    </location>
</feature>
<evidence type="ECO:0000259" key="15">
    <source>
        <dbReference type="Pfam" id="PF01225"/>
    </source>
</evidence>
<evidence type="ECO:0000256" key="11">
    <source>
        <dbReference type="ARBA" id="ARBA00023306"/>
    </source>
</evidence>
<accession>A0ABZ1BUL2</accession>
<organism evidence="18 19">
    <name type="scientific">Geochorda subterranea</name>
    <dbReference type="NCBI Taxonomy" id="3109564"/>
    <lineage>
        <taxon>Bacteria</taxon>
        <taxon>Bacillati</taxon>
        <taxon>Bacillota</taxon>
        <taxon>Limnochordia</taxon>
        <taxon>Limnochordales</taxon>
        <taxon>Geochordaceae</taxon>
        <taxon>Geochorda</taxon>
    </lineage>
</organism>
<comment type="subcellular location">
    <subcellularLocation>
        <location evidence="1 14">Cytoplasm</location>
    </subcellularLocation>
</comment>
<keyword evidence="11 14" id="KW-0131">Cell cycle</keyword>
<dbReference type="PANTHER" id="PTHR43445:SF3">
    <property type="entry name" value="UDP-N-ACETYLMURAMATE--L-ALANINE LIGASE"/>
    <property type="match status" value="1"/>
</dbReference>
<dbReference type="NCBIfam" id="TIGR01082">
    <property type="entry name" value="murC"/>
    <property type="match status" value="1"/>
</dbReference>
<dbReference type="GO" id="GO:0008763">
    <property type="term" value="F:UDP-N-acetylmuramate-L-alanine ligase activity"/>
    <property type="evidence" value="ECO:0007669"/>
    <property type="project" value="UniProtKB-EC"/>
</dbReference>
<evidence type="ECO:0000256" key="8">
    <source>
        <dbReference type="ARBA" id="ARBA00022840"/>
    </source>
</evidence>
<keyword evidence="12 14" id="KW-0961">Cell wall biogenesis/degradation</keyword>
<evidence type="ECO:0000256" key="3">
    <source>
        <dbReference type="ARBA" id="ARBA00012211"/>
    </source>
</evidence>
<evidence type="ECO:0000313" key="19">
    <source>
        <dbReference type="Proteomes" id="UP001333102"/>
    </source>
</evidence>
<keyword evidence="10 14" id="KW-0573">Peptidoglycan synthesis</keyword>
<dbReference type="InterPro" id="IPR005758">
    <property type="entry name" value="UDP-N-AcMur_Ala_ligase_MurC"/>
</dbReference>
<evidence type="ECO:0000256" key="13">
    <source>
        <dbReference type="ARBA" id="ARBA00047833"/>
    </source>
</evidence>
<evidence type="ECO:0000259" key="17">
    <source>
        <dbReference type="Pfam" id="PF08245"/>
    </source>
</evidence>
<dbReference type="InterPro" id="IPR013221">
    <property type="entry name" value="Mur_ligase_cen"/>
</dbReference>
<keyword evidence="9 14" id="KW-0133">Cell shape</keyword>
<dbReference type="RefSeq" id="WP_324670261.1">
    <property type="nucleotide sequence ID" value="NZ_CP141614.1"/>
</dbReference>
<keyword evidence="19" id="KW-1185">Reference proteome</keyword>
<dbReference type="InterPro" id="IPR050061">
    <property type="entry name" value="MurCDEF_pg_biosynth"/>
</dbReference>
<dbReference type="SUPFAM" id="SSF51984">
    <property type="entry name" value="MurCD N-terminal domain"/>
    <property type="match status" value="1"/>
</dbReference>
<keyword evidence="8 14" id="KW-0067">ATP-binding</keyword>
<feature type="binding site" evidence="14">
    <location>
        <begin position="112"/>
        <end position="118"/>
    </location>
    <ligand>
        <name>ATP</name>
        <dbReference type="ChEBI" id="CHEBI:30616"/>
    </ligand>
</feature>
<dbReference type="Gene3D" id="3.90.190.20">
    <property type="entry name" value="Mur ligase, C-terminal domain"/>
    <property type="match status" value="1"/>
</dbReference>
<dbReference type="InterPro" id="IPR036615">
    <property type="entry name" value="Mur_ligase_C_dom_sf"/>
</dbReference>